<keyword evidence="3" id="KW-0812">Transmembrane</keyword>
<evidence type="ECO:0000256" key="2">
    <source>
        <dbReference type="ARBA" id="ARBA00022801"/>
    </source>
</evidence>
<dbReference type="EMBL" id="JBHTLP010000024">
    <property type="protein sequence ID" value="MFD1145221.1"/>
    <property type="molecule type" value="Genomic_DNA"/>
</dbReference>
<evidence type="ECO:0000256" key="3">
    <source>
        <dbReference type="SAM" id="Phobius"/>
    </source>
</evidence>
<dbReference type="RefSeq" id="WP_265988443.1">
    <property type="nucleotide sequence ID" value="NZ_CP110973.1"/>
</dbReference>
<dbReference type="SUPFAM" id="SSF49464">
    <property type="entry name" value="Carboxypeptidase regulatory domain-like"/>
    <property type="match status" value="1"/>
</dbReference>
<protein>
    <submittedName>
        <fullName evidence="4">Alpha/beta hydrolase-fold protein</fullName>
    </submittedName>
</protein>
<dbReference type="InterPro" id="IPR029058">
    <property type="entry name" value="AB_hydrolase_fold"/>
</dbReference>
<evidence type="ECO:0000313" key="4">
    <source>
        <dbReference type="EMBL" id="MFD1145221.1"/>
    </source>
</evidence>
<dbReference type="Pfam" id="PF00756">
    <property type="entry name" value="Esterase"/>
    <property type="match status" value="1"/>
</dbReference>
<dbReference type="Proteomes" id="UP001597116">
    <property type="component" value="Unassembled WGS sequence"/>
</dbReference>
<keyword evidence="3" id="KW-1133">Transmembrane helix</keyword>
<dbReference type="Gene3D" id="3.40.50.1820">
    <property type="entry name" value="alpha/beta hydrolase"/>
    <property type="match status" value="1"/>
</dbReference>
<keyword evidence="2 4" id="KW-0378">Hydrolase</keyword>
<dbReference type="PANTHER" id="PTHR40841">
    <property type="entry name" value="SIDEROPHORE TRIACETYLFUSARININE C ESTERASE"/>
    <property type="match status" value="1"/>
</dbReference>
<dbReference type="Pfam" id="PF13715">
    <property type="entry name" value="CarbopepD_reg_2"/>
    <property type="match status" value="1"/>
</dbReference>
<dbReference type="InterPro" id="IPR052558">
    <property type="entry name" value="Siderophore_Hydrolase_D"/>
</dbReference>
<comment type="caution">
    <text evidence="4">The sequence shown here is derived from an EMBL/GenBank/DDBJ whole genome shotgun (WGS) entry which is preliminary data.</text>
</comment>
<dbReference type="InterPro" id="IPR000801">
    <property type="entry name" value="Esterase-like"/>
</dbReference>
<evidence type="ECO:0000313" key="5">
    <source>
        <dbReference type="Proteomes" id="UP001597116"/>
    </source>
</evidence>
<dbReference type="GO" id="GO:0016787">
    <property type="term" value="F:hydrolase activity"/>
    <property type="evidence" value="ECO:0007669"/>
    <property type="project" value="UniProtKB-KW"/>
</dbReference>
<dbReference type="PANTHER" id="PTHR40841:SF2">
    <property type="entry name" value="SIDEROPHORE-DEGRADING ESTERASE (EUROFUNG)"/>
    <property type="match status" value="1"/>
</dbReference>
<organism evidence="4 5">
    <name type="scientific">Larkinella insperata</name>
    <dbReference type="NCBI Taxonomy" id="332158"/>
    <lineage>
        <taxon>Bacteria</taxon>
        <taxon>Pseudomonadati</taxon>
        <taxon>Bacteroidota</taxon>
        <taxon>Cytophagia</taxon>
        <taxon>Cytophagales</taxon>
        <taxon>Spirosomataceae</taxon>
        <taxon>Larkinella</taxon>
    </lineage>
</organism>
<dbReference type="InterPro" id="IPR008969">
    <property type="entry name" value="CarboxyPept-like_regulatory"/>
</dbReference>
<reference evidence="5" key="1">
    <citation type="journal article" date="2019" name="Int. J. Syst. Evol. Microbiol.">
        <title>The Global Catalogue of Microorganisms (GCM) 10K type strain sequencing project: providing services to taxonomists for standard genome sequencing and annotation.</title>
        <authorList>
            <consortium name="The Broad Institute Genomics Platform"/>
            <consortium name="The Broad Institute Genome Sequencing Center for Infectious Disease"/>
            <person name="Wu L."/>
            <person name="Ma J."/>
        </authorList>
    </citation>
    <scope>NUCLEOTIDE SEQUENCE [LARGE SCALE GENOMIC DNA]</scope>
    <source>
        <strain evidence="5">CCUG 55608</strain>
    </source>
</reference>
<proteinExistence type="inferred from homology"/>
<keyword evidence="5" id="KW-1185">Reference proteome</keyword>
<evidence type="ECO:0000256" key="1">
    <source>
        <dbReference type="ARBA" id="ARBA00005622"/>
    </source>
</evidence>
<dbReference type="SUPFAM" id="SSF53474">
    <property type="entry name" value="alpha/beta-Hydrolases"/>
    <property type="match status" value="1"/>
</dbReference>
<sequence length="563" mass="64076">MTWFTNLPSRLIQTAKRFDFRLHYWSIAFTVAFLGSGITGQSQSLIRGRIVDSSTAKPLAYVNIGIQKKNIGTVSRADGTFSLQLPNDHLSDTLTFSLVGYSEKRISINHLTTNSSVTVELTERISTLDEVKITAKKPIEKKFGIKKRNLLLHFTDGMFSQKDIFEIGQLIKLGDAPAQVTSINLHLNANRKDSASFRINFYRMDGDQPGERVIEKSIIQRHPIKEGWLTFDLKAYRIFLKGNFLAAIEFIPEADSPPSTPIAYEVKLGGASRSFYRKNSLGRWNTPPHHYCIYVTALVDQSTPEDADDQEARPEFSYHSRMVNDTFSIFVQLPSDYNQNPAKRFPVLYHLDGNAYFDHIRSSLRRVTRKKKRKTEPILVGIGYRDAYQMDSLRVRDYTYPTALPADSFAVSGGGERFYSFITNELLPEIEKRYRVDTTHRTLMGHSFGGYFALFALYKNLTGTPVFDQLVAASPSLWYHDTYLLKQFETASVSNSARKNCKLFLTTGELEMAEYSPDTFSDLIRSLQKTDAVRVRYKAYKQLEHMGTAVPSFEDGIELFSGK</sequence>
<comment type="similarity">
    <text evidence="1">Belongs to the esterase D family.</text>
</comment>
<feature type="transmembrane region" description="Helical" evidence="3">
    <location>
        <begin position="21"/>
        <end position="40"/>
    </location>
</feature>
<name>A0ABW3QKQ0_9BACT</name>
<dbReference type="Gene3D" id="2.60.40.1120">
    <property type="entry name" value="Carboxypeptidase-like, regulatory domain"/>
    <property type="match status" value="1"/>
</dbReference>
<accession>A0ABW3QKQ0</accession>
<gene>
    <name evidence="4" type="ORF">ACFQ4C_29085</name>
</gene>
<keyword evidence="3" id="KW-0472">Membrane</keyword>